<evidence type="ECO:0000256" key="4">
    <source>
        <dbReference type="ARBA" id="ARBA00023002"/>
    </source>
</evidence>
<evidence type="ECO:0000256" key="2">
    <source>
        <dbReference type="ARBA" id="ARBA00022630"/>
    </source>
</evidence>
<evidence type="ECO:0000256" key="3">
    <source>
        <dbReference type="ARBA" id="ARBA00022827"/>
    </source>
</evidence>
<dbReference type="Proteomes" id="UP000249789">
    <property type="component" value="Unassembled WGS sequence"/>
</dbReference>
<dbReference type="SUPFAM" id="SSF51905">
    <property type="entry name" value="FAD/NAD(P)-binding domain"/>
    <property type="match status" value="1"/>
</dbReference>
<dbReference type="PRINTS" id="PR00420">
    <property type="entry name" value="RNGMNOXGNASE"/>
</dbReference>
<keyword evidence="5" id="KW-0503">Monooxygenase</keyword>
<name>A0A8G1RFE5_9EURO</name>
<dbReference type="Gene3D" id="3.50.50.60">
    <property type="entry name" value="FAD/NAD(P)-binding domain"/>
    <property type="match status" value="1"/>
</dbReference>
<accession>A0A8G1RFE5</accession>
<dbReference type="PANTHER" id="PTHR13789:SF314">
    <property type="entry name" value="FAD-BINDING DOMAIN-CONTAINING PROTEIN"/>
    <property type="match status" value="1"/>
</dbReference>
<sequence>MSPLNIAIIGSGIAGLLAARILREQHQVTIYERTASANETGAAINIGPNGIAILESVGLDRRRAQAIPVARTIAYNKAGAVTADTTVDYRREFGADWLFFHRADLRDELLRLATAPSEEVGVKGCPARVRWGVWVVGCGSGSSSGQRDIKVENGEVVLSTGEVVRADLVVAADGIKSTLRPLVLPAVPNIHPIPAGSSIFRFTLTRAQAHDALGYLPATLDRTQPGCITTVFAFDATERRVVIYPCRDFEVLNFAVIVPDAMLWRSTAAKIAPEGYPEGYPEGGNWSAEADKAELVEHFRDFPDWVGDYLRAAPTPGLRVWRLHHTPPLPSYIAGRTVLIGDAAHAMTPHQGQGGTQAIEDAEAFRLFLGEHVTAEAVPALLRDLDRVRRPRASRIQVNNVQARGRKSAQEVHRFRRFNWTYPGVLAEVRRLNAEGGAVDCGYSSDSGAAAAQGQRDHEEEREWKL</sequence>
<feature type="chain" id="PRO_5034141172" evidence="7">
    <location>
        <begin position="19"/>
        <end position="466"/>
    </location>
</feature>
<keyword evidence="4" id="KW-0560">Oxidoreductase</keyword>
<evidence type="ECO:0000256" key="7">
    <source>
        <dbReference type="SAM" id="SignalP"/>
    </source>
</evidence>
<dbReference type="GO" id="GO:0071949">
    <property type="term" value="F:FAD binding"/>
    <property type="evidence" value="ECO:0007669"/>
    <property type="project" value="InterPro"/>
</dbReference>
<evidence type="ECO:0000259" key="8">
    <source>
        <dbReference type="Pfam" id="PF01494"/>
    </source>
</evidence>
<keyword evidence="10" id="KW-1185">Reference proteome</keyword>
<dbReference type="InterPro" id="IPR050493">
    <property type="entry name" value="FAD-dep_Monooxygenase_BioMet"/>
</dbReference>
<reference evidence="9 10" key="1">
    <citation type="submission" date="2018-02" db="EMBL/GenBank/DDBJ databases">
        <title>The genomes of Aspergillus section Nigri reveals drivers in fungal speciation.</title>
        <authorList>
            <consortium name="DOE Joint Genome Institute"/>
            <person name="Vesth T.C."/>
            <person name="Nybo J."/>
            <person name="Theobald S."/>
            <person name="Brandl J."/>
            <person name="Frisvad J.C."/>
            <person name="Nielsen K.F."/>
            <person name="Lyhne E.K."/>
            <person name="Kogle M.E."/>
            <person name="Kuo A."/>
            <person name="Riley R."/>
            <person name="Clum A."/>
            <person name="Nolan M."/>
            <person name="Lipzen A."/>
            <person name="Salamov A."/>
            <person name="Henrissat B."/>
            <person name="Wiebenga A."/>
            <person name="De vries R.P."/>
            <person name="Grigoriev I.V."/>
            <person name="Mortensen U.H."/>
            <person name="Andersen M.R."/>
            <person name="Baker S.E."/>
        </authorList>
    </citation>
    <scope>NUCLEOTIDE SEQUENCE [LARGE SCALE GENOMIC DNA]</scope>
    <source>
        <strain evidence="9 10">CBS 313.89</strain>
    </source>
</reference>
<gene>
    <name evidence="9" type="ORF">BO72DRAFT_500612</name>
</gene>
<feature type="region of interest" description="Disordered" evidence="6">
    <location>
        <begin position="444"/>
        <end position="466"/>
    </location>
</feature>
<evidence type="ECO:0000256" key="6">
    <source>
        <dbReference type="SAM" id="MobiDB-lite"/>
    </source>
</evidence>
<dbReference type="InterPro" id="IPR036188">
    <property type="entry name" value="FAD/NAD-bd_sf"/>
</dbReference>
<keyword evidence="7" id="KW-0732">Signal</keyword>
<comment type="similarity">
    <text evidence="1">Belongs to the paxM FAD-dependent monooxygenase family.</text>
</comment>
<feature type="domain" description="FAD-binding" evidence="8">
    <location>
        <begin position="285"/>
        <end position="396"/>
    </location>
</feature>
<dbReference type="EMBL" id="KZ824688">
    <property type="protein sequence ID" value="RAK72817.1"/>
    <property type="molecule type" value="Genomic_DNA"/>
</dbReference>
<dbReference type="OrthoDB" id="40579at2759"/>
<evidence type="ECO:0000313" key="10">
    <source>
        <dbReference type="Proteomes" id="UP000249789"/>
    </source>
</evidence>
<evidence type="ECO:0000256" key="5">
    <source>
        <dbReference type="ARBA" id="ARBA00023033"/>
    </source>
</evidence>
<dbReference type="VEuPathDB" id="FungiDB:BO72DRAFT_500612"/>
<keyword evidence="3" id="KW-0274">FAD</keyword>
<keyword evidence="2" id="KW-0285">Flavoprotein</keyword>
<organism evidence="9 10">
    <name type="scientific">Aspergillus fijiensis CBS 313.89</name>
    <dbReference type="NCBI Taxonomy" id="1448319"/>
    <lineage>
        <taxon>Eukaryota</taxon>
        <taxon>Fungi</taxon>
        <taxon>Dikarya</taxon>
        <taxon>Ascomycota</taxon>
        <taxon>Pezizomycotina</taxon>
        <taxon>Eurotiomycetes</taxon>
        <taxon>Eurotiomycetidae</taxon>
        <taxon>Eurotiales</taxon>
        <taxon>Aspergillaceae</taxon>
        <taxon>Aspergillus</taxon>
    </lineage>
</organism>
<protein>
    <submittedName>
        <fullName evidence="9">FAD/NAD(P)-binding domain-containing protein</fullName>
    </submittedName>
</protein>
<evidence type="ECO:0000313" key="9">
    <source>
        <dbReference type="EMBL" id="RAK72817.1"/>
    </source>
</evidence>
<feature type="domain" description="FAD-binding" evidence="8">
    <location>
        <begin position="6"/>
        <end position="181"/>
    </location>
</feature>
<dbReference type="GO" id="GO:0004497">
    <property type="term" value="F:monooxygenase activity"/>
    <property type="evidence" value="ECO:0007669"/>
    <property type="project" value="UniProtKB-KW"/>
</dbReference>
<proteinExistence type="inferred from homology"/>
<dbReference type="PANTHER" id="PTHR13789">
    <property type="entry name" value="MONOOXYGENASE"/>
    <property type="match status" value="1"/>
</dbReference>
<dbReference type="RefSeq" id="XP_040796829.1">
    <property type="nucleotide sequence ID" value="XM_040948914.1"/>
</dbReference>
<feature type="compositionally biased region" description="Basic and acidic residues" evidence="6">
    <location>
        <begin position="455"/>
        <end position="466"/>
    </location>
</feature>
<dbReference type="InterPro" id="IPR002938">
    <property type="entry name" value="FAD-bd"/>
</dbReference>
<evidence type="ECO:0000256" key="1">
    <source>
        <dbReference type="ARBA" id="ARBA00007992"/>
    </source>
</evidence>
<dbReference type="AlphaFoldDB" id="A0A8G1RFE5"/>
<feature type="signal peptide" evidence="7">
    <location>
        <begin position="1"/>
        <end position="18"/>
    </location>
</feature>
<dbReference type="SUPFAM" id="SSF54373">
    <property type="entry name" value="FAD-linked reductases, C-terminal domain"/>
    <property type="match status" value="1"/>
</dbReference>
<dbReference type="Pfam" id="PF01494">
    <property type="entry name" value="FAD_binding_3"/>
    <property type="match status" value="2"/>
</dbReference>
<dbReference type="GeneID" id="63866247"/>